<accession>A0ABS1CLX9</accession>
<evidence type="ECO:0000313" key="1">
    <source>
        <dbReference type="EMBL" id="MBK1632849.1"/>
    </source>
</evidence>
<dbReference type="RefSeq" id="WP_200240671.1">
    <property type="nucleotide sequence ID" value="NZ_NRRV01000059.1"/>
</dbReference>
<sequence>MRVIAKRTLREFYQQPRFRDAKGPLEAWHAEAIKAKWLTPHDIKAQIGTASIVSHSLVAFNIAGNKYRLVVDVDYARQAMFVKFVGTHAEYDKLDLKSR</sequence>
<dbReference type="InterPro" id="IPR018669">
    <property type="entry name" value="Toxin_HigB"/>
</dbReference>
<organism evidence="1 2">
    <name type="scientific">Thiohalocapsa halophila</name>
    <dbReference type="NCBI Taxonomy" id="69359"/>
    <lineage>
        <taxon>Bacteria</taxon>
        <taxon>Pseudomonadati</taxon>
        <taxon>Pseudomonadota</taxon>
        <taxon>Gammaproteobacteria</taxon>
        <taxon>Chromatiales</taxon>
        <taxon>Chromatiaceae</taxon>
        <taxon>Thiohalocapsa</taxon>
    </lineage>
</organism>
<evidence type="ECO:0000313" key="2">
    <source>
        <dbReference type="Proteomes" id="UP000748752"/>
    </source>
</evidence>
<name>A0ABS1CLX9_9GAMM</name>
<reference evidence="1 2" key="1">
    <citation type="journal article" date="2020" name="Microorganisms">
        <title>Osmotic Adaptation and Compatible Solute Biosynthesis of Phototrophic Bacteria as Revealed from Genome Analyses.</title>
        <authorList>
            <person name="Imhoff J.F."/>
            <person name="Rahn T."/>
            <person name="Kunzel S."/>
            <person name="Keller A."/>
            <person name="Neulinger S.C."/>
        </authorList>
    </citation>
    <scope>NUCLEOTIDE SEQUENCE [LARGE SCALE GENOMIC DNA]</scope>
    <source>
        <strain evidence="1 2">DSM 6210</strain>
    </source>
</reference>
<dbReference type="Proteomes" id="UP000748752">
    <property type="component" value="Unassembled WGS sequence"/>
</dbReference>
<comment type="caution">
    <text evidence="1">The sequence shown here is derived from an EMBL/GenBank/DDBJ whole genome shotgun (WGS) entry which is preliminary data.</text>
</comment>
<keyword evidence="2" id="KW-1185">Reference proteome</keyword>
<proteinExistence type="predicted"/>
<dbReference type="EMBL" id="NRRV01000059">
    <property type="protein sequence ID" value="MBK1632849.1"/>
    <property type="molecule type" value="Genomic_DNA"/>
</dbReference>
<dbReference type="Pfam" id="PF09907">
    <property type="entry name" value="HigB_toxin"/>
    <property type="match status" value="1"/>
</dbReference>
<gene>
    <name evidence="1" type="ORF">CKO31_19270</name>
</gene>
<protein>
    <submittedName>
        <fullName evidence="1">Addiction module toxin RelE</fullName>
    </submittedName>
</protein>